<evidence type="ECO:0000313" key="3">
    <source>
        <dbReference type="Proteomes" id="UP000007123"/>
    </source>
</evidence>
<reference evidence="2 3" key="1">
    <citation type="journal article" date="2012" name="J. Bacteriol.">
        <title>Draft Genome Sequence of Agrobacterium albertimagni Strain AOL15.</title>
        <authorList>
            <person name="Trimble W.L."/>
            <person name="Phung le T."/>
            <person name="Meyer F."/>
            <person name="Gilbert J.A."/>
            <person name="Silver S."/>
        </authorList>
    </citation>
    <scope>NUCLEOTIDE SEQUENCE [LARGE SCALE GENOMIC DNA]</scope>
    <source>
        <strain evidence="2 3">AOL15</strain>
    </source>
</reference>
<feature type="region of interest" description="Disordered" evidence="1">
    <location>
        <begin position="1"/>
        <end position="27"/>
    </location>
</feature>
<name>K2QSM5_9HYPH</name>
<gene>
    <name evidence="2" type="ORF">QWE_15783</name>
</gene>
<keyword evidence="3" id="KW-1185">Reference proteome</keyword>
<dbReference type="Proteomes" id="UP000007123">
    <property type="component" value="Unassembled WGS sequence"/>
</dbReference>
<dbReference type="EMBL" id="ALJF01000013">
    <property type="protein sequence ID" value="EKF58077.1"/>
    <property type="molecule type" value="Genomic_DNA"/>
</dbReference>
<comment type="caution">
    <text evidence="2">The sequence shown here is derived from an EMBL/GenBank/DDBJ whole genome shotgun (WGS) entry which is preliminary data.</text>
</comment>
<feature type="compositionally biased region" description="Low complexity" evidence="1">
    <location>
        <begin position="1"/>
        <end position="24"/>
    </location>
</feature>
<organism evidence="2 3">
    <name type="scientific">Agrobacterium albertimagni AOL15</name>
    <dbReference type="NCBI Taxonomy" id="1156935"/>
    <lineage>
        <taxon>Bacteria</taxon>
        <taxon>Pseudomonadati</taxon>
        <taxon>Pseudomonadota</taxon>
        <taxon>Alphaproteobacteria</taxon>
        <taxon>Hyphomicrobiales</taxon>
        <taxon>Rhizobiaceae</taxon>
        <taxon>Rhizobium/Agrobacterium group</taxon>
        <taxon>Agrobacterium</taxon>
    </lineage>
</organism>
<evidence type="ECO:0000256" key="1">
    <source>
        <dbReference type="SAM" id="MobiDB-lite"/>
    </source>
</evidence>
<evidence type="ECO:0000313" key="2">
    <source>
        <dbReference type="EMBL" id="EKF58077.1"/>
    </source>
</evidence>
<proteinExistence type="predicted"/>
<accession>K2QSM5</accession>
<sequence>MQIQSAYGASSYSATTKPASTAASEGRPDLEQMLENLRKDPAINARITENEAGSYDYNIQGESWSDKSFAARAIITELNGESFRLIGTEGWILPSDSDAQLFKQLTGYNLLILGDHPVVLDDDGFPPAAADEASVKQAFDFITEITLCRAEGYFEGELTSENIGSILAAYNISPGTDSFIDQVLELLNKSDTGPSVSAEHAQTDQISELLDIASA</sequence>
<protein>
    <submittedName>
        <fullName evidence="2">Uncharacterized protein</fullName>
    </submittedName>
</protein>
<dbReference type="OrthoDB" id="8410172at2"/>
<dbReference type="PATRIC" id="fig|1156935.5.peg.3203"/>
<dbReference type="RefSeq" id="WP_006727149.1">
    <property type="nucleotide sequence ID" value="NZ_ALJF01000013.1"/>
</dbReference>
<dbReference type="AlphaFoldDB" id="K2QSM5"/>